<evidence type="ECO:0000259" key="3">
    <source>
        <dbReference type="Pfam" id="PF00724"/>
    </source>
</evidence>
<keyword evidence="1" id="KW-0285">Flavoprotein</keyword>
<feature type="non-terminal residue" evidence="4">
    <location>
        <position position="298"/>
    </location>
</feature>
<dbReference type="InterPro" id="IPR051799">
    <property type="entry name" value="NADH_flavin_oxidoreductase"/>
</dbReference>
<proteinExistence type="predicted"/>
<reference evidence="4" key="1">
    <citation type="submission" date="2018-05" db="EMBL/GenBank/DDBJ databases">
        <authorList>
            <person name="Lanie J.A."/>
            <person name="Ng W.-L."/>
            <person name="Kazmierczak K.M."/>
            <person name="Andrzejewski T.M."/>
            <person name="Davidsen T.M."/>
            <person name="Wayne K.J."/>
            <person name="Tettelin H."/>
            <person name="Glass J.I."/>
            <person name="Rusch D."/>
            <person name="Podicherti R."/>
            <person name="Tsui H.-C.T."/>
            <person name="Winkler M.E."/>
        </authorList>
    </citation>
    <scope>NUCLEOTIDE SEQUENCE</scope>
</reference>
<dbReference type="PANTHER" id="PTHR43656">
    <property type="entry name" value="BINDING OXIDOREDUCTASE, PUTATIVE (AFU_ORTHOLOGUE AFUA_2G08260)-RELATED"/>
    <property type="match status" value="1"/>
</dbReference>
<dbReference type="InterPro" id="IPR013785">
    <property type="entry name" value="Aldolase_TIM"/>
</dbReference>
<evidence type="ECO:0000256" key="2">
    <source>
        <dbReference type="ARBA" id="ARBA00023002"/>
    </source>
</evidence>
<dbReference type="Gene3D" id="3.20.20.70">
    <property type="entry name" value="Aldolase class I"/>
    <property type="match status" value="1"/>
</dbReference>
<dbReference type="InterPro" id="IPR001155">
    <property type="entry name" value="OxRdtase_FMN_N"/>
</dbReference>
<organism evidence="4">
    <name type="scientific">marine metagenome</name>
    <dbReference type="NCBI Taxonomy" id="408172"/>
    <lineage>
        <taxon>unclassified sequences</taxon>
        <taxon>metagenomes</taxon>
        <taxon>ecological metagenomes</taxon>
    </lineage>
</organism>
<sequence>MDFSNSVSDPLLEPFKLKKLILRNRVMSTSHACGLGDVNHMPGETYQRYHLEKAKGGLALTMFGGSSYIAEDSLWSSNQLNVSVDSVIPYLQQFSDRIHAEGAAIMIQMTHLGRRAETYTQNWLPTLAPSVLRETGHRSIPREIDRHDINRIVKAFGDAAVRAEKGGLDGLETMSHGHLIGQFLSPFTNRRTDAFGGSLENRCRFALMVHEEIRNRVGADFIIGIRMSIDESEGGGSTFEESLEIASVFEREGLFDFFNLSFGRIDTELALANECMPGMAMPGAPWLDRVASFKKEVG</sequence>
<keyword evidence="2" id="KW-0560">Oxidoreductase</keyword>
<dbReference type="GO" id="GO:0010181">
    <property type="term" value="F:FMN binding"/>
    <property type="evidence" value="ECO:0007669"/>
    <property type="project" value="InterPro"/>
</dbReference>
<feature type="domain" description="NADH:flavin oxidoreductase/NADH oxidase N-terminal" evidence="3">
    <location>
        <begin position="11"/>
        <end position="242"/>
    </location>
</feature>
<dbReference type="SUPFAM" id="SSF51395">
    <property type="entry name" value="FMN-linked oxidoreductases"/>
    <property type="match status" value="1"/>
</dbReference>
<dbReference type="Pfam" id="PF00724">
    <property type="entry name" value="Oxidored_FMN"/>
    <property type="match status" value="1"/>
</dbReference>
<protein>
    <recommendedName>
        <fullName evidence="3">NADH:flavin oxidoreductase/NADH oxidase N-terminal domain-containing protein</fullName>
    </recommendedName>
</protein>
<evidence type="ECO:0000313" key="4">
    <source>
        <dbReference type="EMBL" id="SVC99693.1"/>
    </source>
</evidence>
<dbReference type="GO" id="GO:0016491">
    <property type="term" value="F:oxidoreductase activity"/>
    <property type="evidence" value="ECO:0007669"/>
    <property type="project" value="UniProtKB-KW"/>
</dbReference>
<evidence type="ECO:0000256" key="1">
    <source>
        <dbReference type="ARBA" id="ARBA00022630"/>
    </source>
</evidence>
<dbReference type="PANTHER" id="PTHR43656:SF2">
    <property type="entry name" value="BINDING OXIDOREDUCTASE, PUTATIVE (AFU_ORTHOLOGUE AFUA_2G08260)-RELATED"/>
    <property type="match status" value="1"/>
</dbReference>
<gene>
    <name evidence="4" type="ORF">METZ01_LOCUS352547</name>
</gene>
<dbReference type="AlphaFoldDB" id="A0A382RPT0"/>
<name>A0A382RPT0_9ZZZZ</name>
<dbReference type="EMBL" id="UINC01123307">
    <property type="protein sequence ID" value="SVC99693.1"/>
    <property type="molecule type" value="Genomic_DNA"/>
</dbReference>
<accession>A0A382RPT0</accession>